<gene>
    <name evidence="6" type="ORF">HJG54_14760</name>
</gene>
<dbReference type="GO" id="GO:0006352">
    <property type="term" value="P:DNA-templated transcription initiation"/>
    <property type="evidence" value="ECO:0007669"/>
    <property type="project" value="InterPro"/>
</dbReference>
<accession>A0AA96WCY5</accession>
<dbReference type="PANTHER" id="PTHR30385:SF7">
    <property type="entry name" value="RNA POLYMERASE SIGMA FACTOR FLIA"/>
    <property type="match status" value="1"/>
</dbReference>
<keyword evidence="3" id="KW-0238">DNA-binding</keyword>
<dbReference type="SUPFAM" id="SSF88659">
    <property type="entry name" value="Sigma3 and sigma4 domains of RNA polymerase sigma factors"/>
    <property type="match status" value="1"/>
</dbReference>
<dbReference type="InterPro" id="IPR013324">
    <property type="entry name" value="RNA_pol_sigma_r3/r4-like"/>
</dbReference>
<dbReference type="GO" id="GO:0016987">
    <property type="term" value="F:sigma factor activity"/>
    <property type="evidence" value="ECO:0007669"/>
    <property type="project" value="UniProtKB-KW"/>
</dbReference>
<dbReference type="Gene3D" id="1.20.140.160">
    <property type="match status" value="1"/>
</dbReference>
<dbReference type="EMBL" id="CP053586">
    <property type="protein sequence ID" value="WNZ23992.1"/>
    <property type="molecule type" value="Genomic_DNA"/>
</dbReference>
<dbReference type="AlphaFoldDB" id="A0AA96WCY5"/>
<dbReference type="InterPro" id="IPR014284">
    <property type="entry name" value="RNA_pol_sigma-70_dom"/>
</dbReference>
<organism evidence="6">
    <name type="scientific">Leptolyngbya sp. NK1-12</name>
    <dbReference type="NCBI Taxonomy" id="2547451"/>
    <lineage>
        <taxon>Bacteria</taxon>
        <taxon>Bacillati</taxon>
        <taxon>Cyanobacteriota</taxon>
        <taxon>Cyanophyceae</taxon>
        <taxon>Leptolyngbyales</taxon>
        <taxon>Leptolyngbyaceae</taxon>
        <taxon>Leptolyngbya group</taxon>
        <taxon>Leptolyngbya</taxon>
    </lineage>
</organism>
<dbReference type="NCBIfam" id="TIGR02937">
    <property type="entry name" value="sigma70-ECF"/>
    <property type="match status" value="1"/>
</dbReference>
<dbReference type="GO" id="GO:0003677">
    <property type="term" value="F:DNA binding"/>
    <property type="evidence" value="ECO:0007669"/>
    <property type="project" value="UniProtKB-KW"/>
</dbReference>
<keyword evidence="2" id="KW-0731">Sigma factor</keyword>
<evidence type="ECO:0000256" key="1">
    <source>
        <dbReference type="ARBA" id="ARBA00023015"/>
    </source>
</evidence>
<dbReference type="InterPro" id="IPR007630">
    <property type="entry name" value="RNA_pol_sigma70_r4"/>
</dbReference>
<evidence type="ECO:0000259" key="5">
    <source>
        <dbReference type="Pfam" id="PF04545"/>
    </source>
</evidence>
<proteinExistence type="predicted"/>
<keyword evidence="1" id="KW-0805">Transcription regulation</keyword>
<evidence type="ECO:0000256" key="3">
    <source>
        <dbReference type="ARBA" id="ARBA00023125"/>
    </source>
</evidence>
<feature type="domain" description="RNA polymerase sigma-70 region 4" evidence="5">
    <location>
        <begin position="322"/>
        <end position="369"/>
    </location>
</feature>
<keyword evidence="4" id="KW-0804">Transcription</keyword>
<evidence type="ECO:0000256" key="4">
    <source>
        <dbReference type="ARBA" id="ARBA00023163"/>
    </source>
</evidence>
<sequence>MRPRQQITELFSTFLQFEADRFDRWVADARLRRQMQQLERTKQVPTSEQFWALYWYKHWQVAILGRNGASQVGVQAGDPQPQAGLHLSAYLQESCYWAAQQTVRKFTDLHYRLPDCFQIAVAEVPAVLKGYNPERGASLKTYAGMAFGSVLRDALRQRQVVDLSTGWSLLRRTSKKRLLEALHQAGLAETTIAPYRLAWICFNQLYVPAAPGERLPKPDPAFWDAVAQLYNQERHQLVPPGPAVQAATIERWLTQMANWVRSYLYPAVGSLNTPKFSEEATEVQDTLADPTSDSLLTELIEAEESDDRSQQQAKLNQTLTTALSQLDSQSQDILRLYYQQGKTQQQIMQEMAISQASVSRRLSKAREKLLTALVQWSQSLNIAPTPTLIKDMSTALDEWLNARYQMNGTAPST</sequence>
<protein>
    <submittedName>
        <fullName evidence="6">Sigma-70 family RNA polymerase sigma factor</fullName>
    </submittedName>
</protein>
<dbReference type="RefSeq" id="WP_316429539.1">
    <property type="nucleotide sequence ID" value="NZ_CP053586.1"/>
</dbReference>
<dbReference type="PANTHER" id="PTHR30385">
    <property type="entry name" value="SIGMA FACTOR F FLAGELLAR"/>
    <property type="match status" value="1"/>
</dbReference>
<evidence type="ECO:0000256" key="2">
    <source>
        <dbReference type="ARBA" id="ARBA00023082"/>
    </source>
</evidence>
<name>A0AA96WCY5_9CYAN</name>
<dbReference type="Pfam" id="PF04545">
    <property type="entry name" value="Sigma70_r4"/>
    <property type="match status" value="1"/>
</dbReference>
<reference evidence="6" key="1">
    <citation type="submission" date="2020-05" db="EMBL/GenBank/DDBJ databases">
        <authorList>
            <person name="Zhu T."/>
            <person name="Keshari N."/>
            <person name="Lu X."/>
        </authorList>
    </citation>
    <scope>NUCLEOTIDE SEQUENCE</scope>
    <source>
        <strain evidence="6">NK1-12</strain>
    </source>
</reference>
<dbReference type="CDD" id="cd06171">
    <property type="entry name" value="Sigma70_r4"/>
    <property type="match status" value="1"/>
</dbReference>
<evidence type="ECO:0000313" key="6">
    <source>
        <dbReference type="EMBL" id="WNZ23992.1"/>
    </source>
</evidence>